<dbReference type="AlphaFoldDB" id="A0A0A8ZLD7"/>
<sequence>MDSSFHLICLPRRIHNTTACFCLKQISLFKS</sequence>
<organism evidence="1">
    <name type="scientific">Arundo donax</name>
    <name type="common">Giant reed</name>
    <name type="synonym">Donax arundinaceus</name>
    <dbReference type="NCBI Taxonomy" id="35708"/>
    <lineage>
        <taxon>Eukaryota</taxon>
        <taxon>Viridiplantae</taxon>
        <taxon>Streptophyta</taxon>
        <taxon>Embryophyta</taxon>
        <taxon>Tracheophyta</taxon>
        <taxon>Spermatophyta</taxon>
        <taxon>Magnoliopsida</taxon>
        <taxon>Liliopsida</taxon>
        <taxon>Poales</taxon>
        <taxon>Poaceae</taxon>
        <taxon>PACMAD clade</taxon>
        <taxon>Arundinoideae</taxon>
        <taxon>Arundineae</taxon>
        <taxon>Arundo</taxon>
    </lineage>
</organism>
<protein>
    <submittedName>
        <fullName evidence="1">Uncharacterized protein</fullName>
    </submittedName>
</protein>
<evidence type="ECO:0000313" key="1">
    <source>
        <dbReference type="EMBL" id="JAD40229.1"/>
    </source>
</evidence>
<name>A0A0A8ZLD7_ARUDO</name>
<dbReference type="EMBL" id="GBRH01257666">
    <property type="protein sequence ID" value="JAD40229.1"/>
    <property type="molecule type" value="Transcribed_RNA"/>
</dbReference>
<reference evidence="1" key="2">
    <citation type="journal article" date="2015" name="Data Brief">
        <title>Shoot transcriptome of the giant reed, Arundo donax.</title>
        <authorList>
            <person name="Barrero R.A."/>
            <person name="Guerrero F.D."/>
            <person name="Moolhuijzen P."/>
            <person name="Goolsby J.A."/>
            <person name="Tidwell J."/>
            <person name="Bellgard S.E."/>
            <person name="Bellgard M.I."/>
        </authorList>
    </citation>
    <scope>NUCLEOTIDE SEQUENCE</scope>
    <source>
        <tissue evidence="1">Shoot tissue taken approximately 20 cm above the soil surface</tissue>
    </source>
</reference>
<proteinExistence type="predicted"/>
<reference evidence="1" key="1">
    <citation type="submission" date="2014-09" db="EMBL/GenBank/DDBJ databases">
        <authorList>
            <person name="Magalhaes I.L.F."/>
            <person name="Oliveira U."/>
            <person name="Santos F.R."/>
            <person name="Vidigal T.H.D.A."/>
            <person name="Brescovit A.D."/>
            <person name="Santos A.J."/>
        </authorList>
    </citation>
    <scope>NUCLEOTIDE SEQUENCE</scope>
    <source>
        <tissue evidence="1">Shoot tissue taken approximately 20 cm above the soil surface</tissue>
    </source>
</reference>
<accession>A0A0A8ZLD7</accession>